<evidence type="ECO:0000313" key="2">
    <source>
        <dbReference type="EMBL" id="ACX73822.1"/>
    </source>
</evidence>
<proteinExistence type="predicted"/>
<keyword evidence="3" id="KW-0449">Lipoprotein</keyword>
<evidence type="ECO:0000256" key="1">
    <source>
        <dbReference type="SAM" id="SignalP"/>
    </source>
</evidence>
<feature type="chain" id="PRO_5003002210" evidence="1">
    <location>
        <begin position="28"/>
        <end position="339"/>
    </location>
</feature>
<reference evidence="2 5" key="1">
    <citation type="submission" date="2009-10" db="EMBL/GenBank/DDBJ databases">
        <title>Complete sequence of Fibrobacter succinogenes subsp. succinogenes S85.</title>
        <authorList>
            <consortium name="US DOE Joint Genome Institute"/>
            <person name="Lucas S."/>
            <person name="Copeland A."/>
            <person name="Lapidus A."/>
            <person name="Glavina del Rio T."/>
            <person name="Tice H."/>
            <person name="Bruce D."/>
            <person name="Goodwin L."/>
            <person name="Pitluck S."/>
            <person name="Chertkov O."/>
            <person name="Detter J.C."/>
            <person name="Han C."/>
            <person name="Tapia R."/>
            <person name="Larimer F."/>
            <person name="Land M."/>
            <person name="Hauser L."/>
            <person name="Kyrpides N."/>
            <person name="Mikhailova N."/>
            <person name="Weimer P.J."/>
            <person name="Stevenson D.M."/>
            <person name="Boyum J."/>
            <person name="Brumm P.I."/>
            <person name="Mead D."/>
        </authorList>
    </citation>
    <scope>NUCLEOTIDE SEQUENCE [LARGE SCALE GENOMIC DNA]</scope>
    <source>
        <strain evidence="5">ATCC 19169 / S85</strain>
        <strain evidence="2">S85</strain>
    </source>
</reference>
<dbReference type="Proteomes" id="UP000001497">
    <property type="component" value="Chromosome"/>
</dbReference>
<feature type="signal peptide" evidence="1">
    <location>
        <begin position="1"/>
        <end position="27"/>
    </location>
</feature>
<organism evidence="3 4">
    <name type="scientific">Fibrobacter succinogenes (strain ATCC 19169 / S85)</name>
    <dbReference type="NCBI Taxonomy" id="59374"/>
    <lineage>
        <taxon>Bacteria</taxon>
        <taxon>Pseudomonadati</taxon>
        <taxon>Fibrobacterota</taxon>
        <taxon>Fibrobacteria</taxon>
        <taxon>Fibrobacterales</taxon>
        <taxon>Fibrobacteraceae</taxon>
        <taxon>Fibrobacter</taxon>
    </lineage>
</organism>
<dbReference type="OrthoDB" id="9811029at2"/>
<accession>C9RJV9</accession>
<evidence type="ECO:0000313" key="5">
    <source>
        <dbReference type="Proteomes" id="UP000001497"/>
    </source>
</evidence>
<dbReference type="EMBL" id="CP001792">
    <property type="protein sequence ID" value="ACX73822.1"/>
    <property type="molecule type" value="Genomic_DNA"/>
</dbReference>
<dbReference type="EMBL" id="CP002158">
    <property type="protein sequence ID" value="ADL27195.1"/>
    <property type="molecule type" value="Genomic_DNA"/>
</dbReference>
<dbReference type="HOGENOM" id="CLU_818234_0_0_0"/>
<name>C9RJV9_FIBSS</name>
<dbReference type="Proteomes" id="UP000000517">
    <property type="component" value="Chromosome"/>
</dbReference>
<dbReference type="PROSITE" id="PS51257">
    <property type="entry name" value="PROKAR_LIPOPROTEIN"/>
    <property type="match status" value="1"/>
</dbReference>
<reference evidence="4" key="2">
    <citation type="submission" date="2010-08" db="EMBL/GenBank/DDBJ databases">
        <title>Complete sequence of Fibrobacter succinogenes subsp. succinogenes S85.</title>
        <authorList>
            <person name="Durkin A.S."/>
            <person name="Nelson K.E."/>
            <person name="Morrison M."/>
            <person name="Forsberg C.W."/>
            <person name="Wilson D.B."/>
            <person name="Russell J.B."/>
            <person name="Cann I.K.O."/>
            <person name="Mackie R.I."/>
            <person name="White B.A."/>
        </authorList>
    </citation>
    <scope>NUCLEOTIDE SEQUENCE [LARGE SCALE GENOMIC DNA]</scope>
    <source>
        <strain evidence="4">ATCC 19169 / S85</strain>
    </source>
</reference>
<dbReference type="KEGG" id="fsc:FSU_0616"/>
<keyword evidence="1" id="KW-0732">Signal</keyword>
<gene>
    <name evidence="2" type="ordered locus">Fisuc_0210</name>
    <name evidence="3" type="ordered locus">FSU_0616</name>
</gene>
<dbReference type="RefSeq" id="WP_012820052.1">
    <property type="nucleotide sequence ID" value="NC_013410.1"/>
</dbReference>
<dbReference type="KEGG" id="fsu:Fisuc_0210"/>
<evidence type="ECO:0000313" key="3">
    <source>
        <dbReference type="EMBL" id="ADL27195.1"/>
    </source>
</evidence>
<dbReference type="STRING" id="59374.FSU_0616"/>
<keyword evidence="5" id="KW-1185">Reference proteome</keyword>
<sequence>MKKLSFVACTAFAALMFVACSDDPVTAAVPPAGGGAGQGGGVALDSTRNISVAFKGCFDYSYNDALKKTAVENPKAYLVTDDAGYHVVIPDMAGTCGYENIVFNNQRVLDTLKINFEGDPAECRCINDVWFNIDPLDADIKYLVYLNTVYEIVAEPLLERSSSSELLMQSSSSDVAESSSSVVSSSSEEDPSRVIVTDANVQCEDRRTFDPMLDGNSVESFTREKSDAALPPVAYRYVSTENVGFTIKNVTATCGSTIESLNVVALDGTLKVNVEYGSAYDLNQNCICHSQITFSVKIDPVYSTAEYLVLNDHGSNFNNKMMIVDLDVIRTDDIPNSDF</sequence>
<reference evidence="3" key="3">
    <citation type="submission" date="2010-08" db="EMBL/GenBank/DDBJ databases">
        <authorList>
            <person name="Durkin A.S."/>
            <person name="Nelson K.E."/>
            <person name="Morrison M."/>
            <person name="Forsberg C.W."/>
            <person name="Wilson D.B."/>
            <person name="Russell J.B."/>
            <person name="Cann I.K.O."/>
            <person name="Mackie R.I."/>
            <person name="White B.A."/>
        </authorList>
    </citation>
    <scope>NUCLEOTIDE SEQUENCE</scope>
    <source>
        <strain evidence="3">S85</strain>
    </source>
</reference>
<evidence type="ECO:0000313" key="4">
    <source>
        <dbReference type="Proteomes" id="UP000000517"/>
    </source>
</evidence>
<dbReference type="AlphaFoldDB" id="C9RJV9"/>
<protein>
    <submittedName>
        <fullName evidence="3">Putative lipoprotein</fullName>
    </submittedName>
</protein>